<evidence type="ECO:0008006" key="5">
    <source>
        <dbReference type="Google" id="ProtNLM"/>
    </source>
</evidence>
<reference evidence="3" key="1">
    <citation type="submission" date="2021-04" db="EMBL/GenBank/DDBJ databases">
        <authorList>
            <consortium name="Molecular Ecology Group"/>
        </authorList>
    </citation>
    <scope>NUCLEOTIDE SEQUENCE</scope>
</reference>
<keyword evidence="1" id="KW-1133">Transmembrane helix</keyword>
<keyword evidence="1" id="KW-0812">Transmembrane</keyword>
<gene>
    <name evidence="3" type="ORF">CUNI_LOCUS13160</name>
</gene>
<evidence type="ECO:0000313" key="4">
    <source>
        <dbReference type="Proteomes" id="UP000678393"/>
    </source>
</evidence>
<keyword evidence="2" id="KW-0732">Signal</keyword>
<evidence type="ECO:0000256" key="2">
    <source>
        <dbReference type="SAM" id="SignalP"/>
    </source>
</evidence>
<feature type="transmembrane region" description="Helical" evidence="1">
    <location>
        <begin position="56"/>
        <end position="81"/>
    </location>
</feature>
<keyword evidence="4" id="KW-1185">Reference proteome</keyword>
<accession>A0A8S3ZK51</accession>
<keyword evidence="1" id="KW-0472">Membrane</keyword>
<feature type="signal peptide" evidence="2">
    <location>
        <begin position="1"/>
        <end position="20"/>
    </location>
</feature>
<feature type="chain" id="PRO_5035903566" description="Cysteine and tyrosine-rich protein 1" evidence="2">
    <location>
        <begin position="21"/>
        <end position="115"/>
    </location>
</feature>
<dbReference type="EMBL" id="CAJHNH020002746">
    <property type="protein sequence ID" value="CAG5127602.1"/>
    <property type="molecule type" value="Genomic_DNA"/>
</dbReference>
<sequence>MDNILLLAFTVVVSLEPVSGEYCTAYNYWGSSYRSFHCSFGCCGPSTDEYCCAGSAGAIIGIVLGGVCAVAVVITIICCCLKQHNHRGQIIHHAPTTGTYVSSHTTNANIFVVPT</sequence>
<name>A0A8S3ZK51_9EUPU</name>
<evidence type="ECO:0000313" key="3">
    <source>
        <dbReference type="EMBL" id="CAG5127602.1"/>
    </source>
</evidence>
<feature type="non-terminal residue" evidence="3">
    <location>
        <position position="1"/>
    </location>
</feature>
<proteinExistence type="predicted"/>
<dbReference type="AlphaFoldDB" id="A0A8S3ZK51"/>
<organism evidence="3 4">
    <name type="scientific">Candidula unifasciata</name>
    <dbReference type="NCBI Taxonomy" id="100452"/>
    <lineage>
        <taxon>Eukaryota</taxon>
        <taxon>Metazoa</taxon>
        <taxon>Spiralia</taxon>
        <taxon>Lophotrochozoa</taxon>
        <taxon>Mollusca</taxon>
        <taxon>Gastropoda</taxon>
        <taxon>Heterobranchia</taxon>
        <taxon>Euthyneura</taxon>
        <taxon>Panpulmonata</taxon>
        <taxon>Eupulmonata</taxon>
        <taxon>Stylommatophora</taxon>
        <taxon>Helicina</taxon>
        <taxon>Helicoidea</taxon>
        <taxon>Geomitridae</taxon>
        <taxon>Candidula</taxon>
    </lineage>
</organism>
<dbReference type="OrthoDB" id="6151995at2759"/>
<evidence type="ECO:0000256" key="1">
    <source>
        <dbReference type="SAM" id="Phobius"/>
    </source>
</evidence>
<protein>
    <recommendedName>
        <fullName evidence="5">Cysteine and tyrosine-rich protein 1</fullName>
    </recommendedName>
</protein>
<comment type="caution">
    <text evidence="3">The sequence shown here is derived from an EMBL/GenBank/DDBJ whole genome shotgun (WGS) entry which is preliminary data.</text>
</comment>
<dbReference type="Proteomes" id="UP000678393">
    <property type="component" value="Unassembled WGS sequence"/>
</dbReference>